<reference evidence="2" key="1">
    <citation type="submission" date="2025-08" db="UniProtKB">
        <authorList>
            <consortium name="Ensembl"/>
        </authorList>
    </citation>
    <scope>IDENTIFICATION</scope>
</reference>
<protein>
    <submittedName>
        <fullName evidence="2">Uncharacterized protein</fullName>
    </submittedName>
</protein>
<name>A0A8D0TVW4_PIG</name>
<dbReference type="AlphaFoldDB" id="A0A8D0TVW4"/>
<evidence type="ECO:0000256" key="1">
    <source>
        <dbReference type="SAM" id="MobiDB-lite"/>
    </source>
</evidence>
<evidence type="ECO:0000313" key="3">
    <source>
        <dbReference type="Proteomes" id="UP000694726"/>
    </source>
</evidence>
<dbReference type="Ensembl" id="ENSSSCT00015014945.1">
    <property type="protein sequence ID" value="ENSSSCP00015005798.1"/>
    <property type="gene ID" value="ENSSSCG00015011317.1"/>
</dbReference>
<feature type="region of interest" description="Disordered" evidence="1">
    <location>
        <begin position="1"/>
        <end position="51"/>
    </location>
</feature>
<accession>A0A8D0TVW4</accession>
<dbReference type="Proteomes" id="UP000694726">
    <property type="component" value="Unplaced"/>
</dbReference>
<organism evidence="2 3">
    <name type="scientific">Sus scrofa</name>
    <name type="common">Pig</name>
    <dbReference type="NCBI Taxonomy" id="9823"/>
    <lineage>
        <taxon>Eukaryota</taxon>
        <taxon>Metazoa</taxon>
        <taxon>Chordata</taxon>
        <taxon>Craniata</taxon>
        <taxon>Vertebrata</taxon>
        <taxon>Euteleostomi</taxon>
        <taxon>Mammalia</taxon>
        <taxon>Eutheria</taxon>
        <taxon>Laurasiatheria</taxon>
        <taxon>Artiodactyla</taxon>
        <taxon>Suina</taxon>
        <taxon>Suidae</taxon>
        <taxon>Sus</taxon>
    </lineage>
</organism>
<feature type="region of interest" description="Disordered" evidence="1">
    <location>
        <begin position="65"/>
        <end position="133"/>
    </location>
</feature>
<evidence type="ECO:0000313" key="2">
    <source>
        <dbReference type="Ensembl" id="ENSSSCP00015005798.1"/>
    </source>
</evidence>
<proteinExistence type="predicted"/>
<feature type="compositionally biased region" description="Basic and acidic residues" evidence="1">
    <location>
        <begin position="70"/>
        <end position="98"/>
    </location>
</feature>
<sequence length="133" mass="13801">MTPMTGSLPTRPCSIPTSESRETAPAARGGPPPETGARLPGGAAQTPAFGGDHAVVLRQPRAAVHVCPGSRREGPGAETPEVHGREPEDSRAEGRQAEPEAVPAAHDRTERRRLLSSPRGPMLAARVQPGLAA</sequence>